<proteinExistence type="predicted"/>
<evidence type="ECO:0000313" key="1">
    <source>
        <dbReference type="EMBL" id="MCJ2180407.1"/>
    </source>
</evidence>
<name>A0ABT0B5U7_9SPHN</name>
<sequence>MQSVRYQPVPFSIGGVAYPRAIPVAGNRAASSKRFGPEDSKGFKPMFFARNTVTDHDAEAQLRLDWEQAAAQIIARAYSDDPLDEKGALFDFTV</sequence>
<keyword evidence="2" id="KW-1185">Reference proteome</keyword>
<reference evidence="1" key="1">
    <citation type="submission" date="2022-03" db="EMBL/GenBank/DDBJ databases">
        <title>Identification of a novel bacterium isolated from mangrove sediments.</title>
        <authorList>
            <person name="Pan X."/>
        </authorList>
    </citation>
    <scope>NUCLEOTIDE SEQUENCE</scope>
    <source>
        <strain evidence="1">B2580</strain>
    </source>
</reference>
<organism evidence="1 2">
    <name type="scientific">Novosphingobium album</name>
    <name type="common">ex Hu et al. 2023</name>
    <dbReference type="NCBI Taxonomy" id="2930093"/>
    <lineage>
        <taxon>Bacteria</taxon>
        <taxon>Pseudomonadati</taxon>
        <taxon>Pseudomonadota</taxon>
        <taxon>Alphaproteobacteria</taxon>
        <taxon>Sphingomonadales</taxon>
        <taxon>Sphingomonadaceae</taxon>
        <taxon>Novosphingobium</taxon>
    </lineage>
</organism>
<protein>
    <submittedName>
        <fullName evidence="1">Uncharacterized protein</fullName>
    </submittedName>
</protein>
<dbReference type="EMBL" id="JALHLE010000033">
    <property type="protein sequence ID" value="MCJ2180407.1"/>
    <property type="molecule type" value="Genomic_DNA"/>
</dbReference>
<comment type="caution">
    <text evidence="1">The sequence shown here is derived from an EMBL/GenBank/DDBJ whole genome shotgun (WGS) entry which is preliminary data.</text>
</comment>
<dbReference type="RefSeq" id="WP_243995827.1">
    <property type="nucleotide sequence ID" value="NZ_JALHLE010000033.1"/>
</dbReference>
<accession>A0ABT0B5U7</accession>
<gene>
    <name evidence="1" type="ORF">MTR64_17680</name>
</gene>
<evidence type="ECO:0000313" key="2">
    <source>
        <dbReference type="Proteomes" id="UP001162880"/>
    </source>
</evidence>
<dbReference type="Proteomes" id="UP001162880">
    <property type="component" value="Unassembled WGS sequence"/>
</dbReference>